<comment type="caution">
    <text evidence="2">The sequence shown here is derived from an EMBL/GenBank/DDBJ whole genome shotgun (WGS) entry which is preliminary data.</text>
</comment>
<accession>A0A8S9NPT3</accession>
<name>A0A8S9NPT3_BRACR</name>
<reference evidence="2" key="1">
    <citation type="submission" date="2019-12" db="EMBL/GenBank/DDBJ databases">
        <title>Genome sequencing and annotation of Brassica cretica.</title>
        <authorList>
            <person name="Studholme D.J."/>
            <person name="Sarris P."/>
        </authorList>
    </citation>
    <scope>NUCLEOTIDE SEQUENCE</scope>
    <source>
        <strain evidence="2">PFS-109/04</strain>
        <tissue evidence="2">Leaf</tissue>
    </source>
</reference>
<feature type="region of interest" description="Disordered" evidence="1">
    <location>
        <begin position="215"/>
        <end position="246"/>
    </location>
</feature>
<feature type="compositionally biased region" description="Polar residues" evidence="1">
    <location>
        <begin position="236"/>
        <end position="246"/>
    </location>
</feature>
<feature type="region of interest" description="Disordered" evidence="1">
    <location>
        <begin position="1"/>
        <end position="27"/>
    </location>
</feature>
<evidence type="ECO:0000256" key="1">
    <source>
        <dbReference type="SAM" id="MobiDB-lite"/>
    </source>
</evidence>
<gene>
    <name evidence="2" type="ORF">F2Q69_00041745</name>
</gene>
<evidence type="ECO:0000313" key="3">
    <source>
        <dbReference type="Proteomes" id="UP000712600"/>
    </source>
</evidence>
<dbReference type="AlphaFoldDB" id="A0A8S9NPT3"/>
<organism evidence="2 3">
    <name type="scientific">Brassica cretica</name>
    <name type="common">Mustard</name>
    <dbReference type="NCBI Taxonomy" id="69181"/>
    <lineage>
        <taxon>Eukaryota</taxon>
        <taxon>Viridiplantae</taxon>
        <taxon>Streptophyta</taxon>
        <taxon>Embryophyta</taxon>
        <taxon>Tracheophyta</taxon>
        <taxon>Spermatophyta</taxon>
        <taxon>Magnoliopsida</taxon>
        <taxon>eudicotyledons</taxon>
        <taxon>Gunneridae</taxon>
        <taxon>Pentapetalae</taxon>
        <taxon>rosids</taxon>
        <taxon>malvids</taxon>
        <taxon>Brassicales</taxon>
        <taxon>Brassicaceae</taxon>
        <taxon>Brassiceae</taxon>
        <taxon>Brassica</taxon>
    </lineage>
</organism>
<dbReference type="EMBL" id="QGKX02001621">
    <property type="protein sequence ID" value="KAF3503083.1"/>
    <property type="molecule type" value="Genomic_DNA"/>
</dbReference>
<dbReference type="Proteomes" id="UP000712600">
    <property type="component" value="Unassembled WGS sequence"/>
</dbReference>
<protein>
    <submittedName>
        <fullName evidence="2">Uncharacterized protein</fullName>
    </submittedName>
</protein>
<feature type="compositionally biased region" description="Low complexity" evidence="1">
    <location>
        <begin position="220"/>
        <end position="230"/>
    </location>
</feature>
<evidence type="ECO:0000313" key="2">
    <source>
        <dbReference type="EMBL" id="KAF3503083.1"/>
    </source>
</evidence>
<sequence>MSITRGKISKERTITRSPRTRAKPRVIRGPAIKDMMKTPSVSSTSPEDTPRLTAKSWEQGVDLKKEMEPKEKYGVVWVWFKDRVMILRDCLSRLHEGRGTDMRSVPSSVLHPGSTRSCANLGRRFPRAIRRPYLLCDYWKARERREGVVQRQPVMRCSSSSPPISYHHVFPLTRNKTTSKPSISQRCNPAEQPHHSLDIDQSMLGVAERAATIRTETRHGSWGSRRSGSWDIEADVSSSNVRESRS</sequence>
<proteinExistence type="predicted"/>